<proteinExistence type="predicted"/>
<comment type="caution">
    <text evidence="1">The sequence shown here is derived from an EMBL/GenBank/DDBJ whole genome shotgun (WGS) entry which is preliminary data.</text>
</comment>
<dbReference type="EMBL" id="QVFV01000002">
    <property type="protein sequence ID" value="RZM79050.1"/>
    <property type="molecule type" value="Genomic_DNA"/>
</dbReference>
<reference evidence="1 2" key="1">
    <citation type="submission" date="2018-11" db="EMBL/GenBank/DDBJ databases">
        <title>Whole genome sequencing of an environmental sample.</title>
        <authorList>
            <person name="Sarangi A.N."/>
            <person name="Singh D."/>
            <person name="Tripathy S."/>
        </authorList>
    </citation>
    <scope>NUCLEOTIDE SEQUENCE [LARGE SCALE GENOMIC DNA]</scope>
    <source>
        <strain evidence="1 2">Lakshadweep</strain>
    </source>
</reference>
<gene>
    <name evidence="1" type="ORF">DYY88_09790</name>
</gene>
<organism evidence="1 2">
    <name type="scientific">Leptolyngbya iicbica LK</name>
    <dbReference type="NCBI Taxonomy" id="2294035"/>
    <lineage>
        <taxon>Bacteria</taxon>
        <taxon>Bacillati</taxon>
        <taxon>Cyanobacteriota</taxon>
        <taxon>Cyanophyceae</taxon>
        <taxon>Leptolyngbyales</taxon>
        <taxon>Leptolyngbyaceae</taxon>
        <taxon>Leptolyngbya group</taxon>
        <taxon>Leptolyngbya</taxon>
        <taxon>Leptolyngbya iicbica</taxon>
    </lineage>
</organism>
<dbReference type="AlphaFoldDB" id="A0A4Q7E7C2"/>
<evidence type="ECO:0000313" key="2">
    <source>
        <dbReference type="Proteomes" id="UP000292459"/>
    </source>
</evidence>
<name>A0A4Q7E7C2_9CYAN</name>
<sequence length="63" mass="6670">MVAITPKLYGVRVADKVYVTHLRANLDFPLIVSASDVTGDAIAWSGAAQDRMISAESVNGCGF</sequence>
<protein>
    <submittedName>
        <fullName evidence="1">Uncharacterized protein</fullName>
    </submittedName>
</protein>
<dbReference type="Proteomes" id="UP000292459">
    <property type="component" value="Unassembled WGS sequence"/>
</dbReference>
<evidence type="ECO:0000313" key="1">
    <source>
        <dbReference type="EMBL" id="RZM79050.1"/>
    </source>
</evidence>
<accession>A0A4Q7E7C2</accession>
<keyword evidence="2" id="KW-1185">Reference proteome</keyword>